<feature type="region of interest" description="Disordered" evidence="1">
    <location>
        <begin position="25"/>
        <end position="55"/>
    </location>
</feature>
<dbReference type="Proteomes" id="UP000823941">
    <property type="component" value="Chromosome 24"/>
</dbReference>
<evidence type="ECO:0000313" key="2">
    <source>
        <dbReference type="EMBL" id="KAG7298344.1"/>
    </source>
</evidence>
<protein>
    <submittedName>
        <fullName evidence="2">Uncharacterized protein</fullName>
    </submittedName>
</protein>
<accession>A0ABQ7PZN1</accession>
<comment type="caution">
    <text evidence="2">The sequence shown here is derived from an EMBL/GenBank/DDBJ whole genome shotgun (WGS) entry which is preliminary data.</text>
</comment>
<dbReference type="EMBL" id="JAHIBW010000024">
    <property type="protein sequence ID" value="KAG7298344.1"/>
    <property type="molecule type" value="Genomic_DNA"/>
</dbReference>
<name>A0ABQ7PZN1_PLUXY</name>
<reference evidence="2 3" key="1">
    <citation type="submission" date="2021-06" db="EMBL/GenBank/DDBJ databases">
        <title>A haploid diamondback moth (Plutella xylostella L.) genome assembly resolves 31 chromosomes and identifies a diamide resistance mutation.</title>
        <authorList>
            <person name="Ward C.M."/>
            <person name="Perry K.D."/>
            <person name="Baker G."/>
            <person name="Powis K."/>
            <person name="Heckel D.G."/>
            <person name="Baxter S.W."/>
        </authorList>
    </citation>
    <scope>NUCLEOTIDE SEQUENCE [LARGE SCALE GENOMIC DNA]</scope>
    <source>
        <strain evidence="2 3">LV</strain>
        <tissue evidence="2">Single pupa</tissue>
    </source>
</reference>
<evidence type="ECO:0000313" key="3">
    <source>
        <dbReference type="Proteomes" id="UP000823941"/>
    </source>
</evidence>
<keyword evidence="3" id="KW-1185">Reference proteome</keyword>
<gene>
    <name evidence="2" type="ORF">JYU34_017947</name>
</gene>
<sequence length="55" mass="6163">MERGARLLVPTAAAAPGLRVHRLPARVRLETRRQTGRSANARREGSQARTGRHRH</sequence>
<organism evidence="2 3">
    <name type="scientific">Plutella xylostella</name>
    <name type="common">Diamondback moth</name>
    <name type="synonym">Plutella maculipennis</name>
    <dbReference type="NCBI Taxonomy" id="51655"/>
    <lineage>
        <taxon>Eukaryota</taxon>
        <taxon>Metazoa</taxon>
        <taxon>Ecdysozoa</taxon>
        <taxon>Arthropoda</taxon>
        <taxon>Hexapoda</taxon>
        <taxon>Insecta</taxon>
        <taxon>Pterygota</taxon>
        <taxon>Neoptera</taxon>
        <taxon>Endopterygota</taxon>
        <taxon>Lepidoptera</taxon>
        <taxon>Glossata</taxon>
        <taxon>Ditrysia</taxon>
        <taxon>Yponomeutoidea</taxon>
        <taxon>Plutellidae</taxon>
        <taxon>Plutella</taxon>
    </lineage>
</organism>
<evidence type="ECO:0000256" key="1">
    <source>
        <dbReference type="SAM" id="MobiDB-lite"/>
    </source>
</evidence>
<proteinExistence type="predicted"/>